<keyword evidence="3" id="KW-1185">Reference proteome</keyword>
<evidence type="ECO:0000313" key="2">
    <source>
        <dbReference type="EMBL" id="MYZ46166.1"/>
    </source>
</evidence>
<protein>
    <recommendedName>
        <fullName evidence="1">Transcriptional regulator-like domain-containing protein</fullName>
    </recommendedName>
</protein>
<name>A0A964T0I7_9HYPH</name>
<sequence length="67" mass="8234">MRPDTSHWHSSVSYDYVDGLIASDLAWEWLRRNTNYQHDYFRSERRPTQSKDLTREVCERWGLRFPD</sequence>
<accession>A0A964T0I7</accession>
<comment type="caution">
    <text evidence="2">The sequence shown here is derived from an EMBL/GenBank/DDBJ whole genome shotgun (WGS) entry which is preliminary data.</text>
</comment>
<organism evidence="2 3">
    <name type="scientific">Propylenella binzhouense</name>
    <dbReference type="NCBI Taxonomy" id="2555902"/>
    <lineage>
        <taxon>Bacteria</taxon>
        <taxon>Pseudomonadati</taxon>
        <taxon>Pseudomonadota</taxon>
        <taxon>Alphaproteobacteria</taxon>
        <taxon>Hyphomicrobiales</taxon>
        <taxon>Propylenellaceae</taxon>
        <taxon>Propylenella</taxon>
    </lineage>
</organism>
<proteinExistence type="predicted"/>
<dbReference type="EMBL" id="SPKJ01000001">
    <property type="protein sequence ID" value="MYZ46166.1"/>
    <property type="molecule type" value="Genomic_DNA"/>
</dbReference>
<evidence type="ECO:0000259" key="1">
    <source>
        <dbReference type="Pfam" id="PF20109"/>
    </source>
</evidence>
<dbReference type="RefSeq" id="WP_246206019.1">
    <property type="nucleotide sequence ID" value="NZ_SPKJ01000001.1"/>
</dbReference>
<dbReference type="Pfam" id="PF20109">
    <property type="entry name" value="Trans_reg_dom"/>
    <property type="match status" value="1"/>
</dbReference>
<dbReference type="Proteomes" id="UP000773614">
    <property type="component" value="Unassembled WGS sequence"/>
</dbReference>
<dbReference type="InterPro" id="IPR045465">
    <property type="entry name" value="Trans_reg_dom"/>
</dbReference>
<feature type="domain" description="Transcriptional regulator-like" evidence="1">
    <location>
        <begin position="7"/>
        <end position="66"/>
    </location>
</feature>
<reference evidence="2" key="1">
    <citation type="submission" date="2019-03" db="EMBL/GenBank/DDBJ databases">
        <title>Afifella sp. nov., isolated from activated sludge.</title>
        <authorList>
            <person name="Li Q."/>
            <person name="Liu Y."/>
        </authorList>
    </citation>
    <scope>NUCLEOTIDE SEQUENCE</scope>
    <source>
        <strain evidence="2">L72</strain>
    </source>
</reference>
<gene>
    <name evidence="2" type="ORF">E4O86_00300</name>
</gene>
<dbReference type="AlphaFoldDB" id="A0A964T0I7"/>
<evidence type="ECO:0000313" key="3">
    <source>
        <dbReference type="Proteomes" id="UP000773614"/>
    </source>
</evidence>